<dbReference type="Proteomes" id="UP000074072">
    <property type="component" value="Unassembled WGS sequence"/>
</dbReference>
<dbReference type="AlphaFoldDB" id="A0A147IKV7"/>
<reference evidence="5 6" key="1">
    <citation type="journal article" date="2016" name="Front. Microbiol.">
        <title>Genomic Resource of Rice Seed Associated Bacteria.</title>
        <authorList>
            <person name="Midha S."/>
            <person name="Bansal K."/>
            <person name="Sharma S."/>
            <person name="Kumar N."/>
            <person name="Patil P.P."/>
            <person name="Chaudhry V."/>
            <person name="Patil P.B."/>
        </authorList>
    </citation>
    <scope>NUCLEOTIDE SEQUENCE [LARGE SCALE GENOMIC DNA]</scope>
    <source>
        <strain evidence="5 6">SB4</strain>
    </source>
</reference>
<comment type="similarity">
    <text evidence="1">Belongs to the glycosyl hydrolase 43 family.</text>
</comment>
<dbReference type="InterPro" id="IPR051795">
    <property type="entry name" value="Glycosyl_Hydrlase_43"/>
</dbReference>
<feature type="non-terminal residue" evidence="5">
    <location>
        <position position="83"/>
    </location>
</feature>
<organism evidence="5 6">
    <name type="scientific">Sphingomonas sanguinis</name>
    <dbReference type="NCBI Taxonomy" id="33051"/>
    <lineage>
        <taxon>Bacteria</taxon>
        <taxon>Pseudomonadati</taxon>
        <taxon>Pseudomonadota</taxon>
        <taxon>Alphaproteobacteria</taxon>
        <taxon>Sphingomonadales</taxon>
        <taxon>Sphingomonadaceae</taxon>
        <taxon>Sphingomonas</taxon>
    </lineage>
</organism>
<dbReference type="RefSeq" id="WP_153006302.1">
    <property type="nucleotide sequence ID" value="NZ_LDTE01000127.1"/>
</dbReference>
<dbReference type="EMBL" id="LDTE01000127">
    <property type="protein sequence ID" value="KTT95771.1"/>
    <property type="molecule type" value="Genomic_DNA"/>
</dbReference>
<dbReference type="PANTHER" id="PTHR42812">
    <property type="entry name" value="BETA-XYLOSIDASE"/>
    <property type="match status" value="1"/>
</dbReference>
<name>A0A147IKV7_9SPHN</name>
<feature type="signal peptide" evidence="4">
    <location>
        <begin position="1"/>
        <end position="18"/>
    </location>
</feature>
<dbReference type="PATRIC" id="fig|33051.4.peg.870"/>
<evidence type="ECO:0000256" key="1">
    <source>
        <dbReference type="ARBA" id="ARBA00009865"/>
    </source>
</evidence>
<protein>
    <recommendedName>
        <fullName evidence="7">Glycoside hydrolase</fullName>
    </recommendedName>
</protein>
<dbReference type="PANTHER" id="PTHR42812:SF12">
    <property type="entry name" value="BETA-XYLOSIDASE-RELATED"/>
    <property type="match status" value="1"/>
</dbReference>
<evidence type="ECO:0000256" key="3">
    <source>
        <dbReference type="ARBA" id="ARBA00023295"/>
    </source>
</evidence>
<dbReference type="InterPro" id="IPR023296">
    <property type="entry name" value="Glyco_hydro_beta-prop_sf"/>
</dbReference>
<evidence type="ECO:0000313" key="5">
    <source>
        <dbReference type="EMBL" id="KTT95771.1"/>
    </source>
</evidence>
<evidence type="ECO:0000256" key="4">
    <source>
        <dbReference type="SAM" id="SignalP"/>
    </source>
</evidence>
<dbReference type="GO" id="GO:0005975">
    <property type="term" value="P:carbohydrate metabolic process"/>
    <property type="evidence" value="ECO:0007669"/>
    <property type="project" value="InterPro"/>
</dbReference>
<sequence>MKWLSLAMLLAVPSLAGAQAWQSDKGNGTYANPPLYADYPDPDIIRVGRDFYFITTTFANVPGLTIMTSRDLVNWRFVGHVID</sequence>
<dbReference type="SUPFAM" id="SSF75005">
    <property type="entry name" value="Arabinanase/levansucrase/invertase"/>
    <property type="match status" value="1"/>
</dbReference>
<gene>
    <name evidence="5" type="ORF">SB4_16975</name>
</gene>
<feature type="chain" id="PRO_5007548647" description="Glycoside hydrolase" evidence="4">
    <location>
        <begin position="19"/>
        <end position="83"/>
    </location>
</feature>
<keyword evidence="2" id="KW-0378">Hydrolase</keyword>
<evidence type="ECO:0000313" key="6">
    <source>
        <dbReference type="Proteomes" id="UP000074072"/>
    </source>
</evidence>
<evidence type="ECO:0008006" key="7">
    <source>
        <dbReference type="Google" id="ProtNLM"/>
    </source>
</evidence>
<accession>A0A147IKV7</accession>
<dbReference type="Pfam" id="PF04616">
    <property type="entry name" value="Glyco_hydro_43"/>
    <property type="match status" value="1"/>
</dbReference>
<dbReference type="OrthoDB" id="9801455at2"/>
<evidence type="ECO:0000256" key="2">
    <source>
        <dbReference type="ARBA" id="ARBA00022801"/>
    </source>
</evidence>
<dbReference type="GO" id="GO:0004553">
    <property type="term" value="F:hydrolase activity, hydrolyzing O-glycosyl compounds"/>
    <property type="evidence" value="ECO:0007669"/>
    <property type="project" value="InterPro"/>
</dbReference>
<dbReference type="Gene3D" id="2.115.10.20">
    <property type="entry name" value="Glycosyl hydrolase domain, family 43"/>
    <property type="match status" value="1"/>
</dbReference>
<keyword evidence="4" id="KW-0732">Signal</keyword>
<keyword evidence="3" id="KW-0326">Glycosidase</keyword>
<comment type="caution">
    <text evidence="5">The sequence shown here is derived from an EMBL/GenBank/DDBJ whole genome shotgun (WGS) entry which is preliminary data.</text>
</comment>
<proteinExistence type="inferred from homology"/>
<dbReference type="InterPro" id="IPR006710">
    <property type="entry name" value="Glyco_hydro_43"/>
</dbReference>